<comment type="caution">
    <text evidence="1">The sequence shown here is derived from an EMBL/GenBank/DDBJ whole genome shotgun (WGS) entry which is preliminary data.</text>
</comment>
<dbReference type="AlphaFoldDB" id="A0A225UXH4"/>
<proteinExistence type="predicted"/>
<dbReference type="EMBL" id="NBNE01010006">
    <property type="protein sequence ID" value="OWY97850.1"/>
    <property type="molecule type" value="Genomic_DNA"/>
</dbReference>
<accession>A0A225UXH4</accession>
<organism evidence="1 2">
    <name type="scientific">Phytophthora megakarya</name>
    <dbReference type="NCBI Taxonomy" id="4795"/>
    <lineage>
        <taxon>Eukaryota</taxon>
        <taxon>Sar</taxon>
        <taxon>Stramenopiles</taxon>
        <taxon>Oomycota</taxon>
        <taxon>Peronosporomycetes</taxon>
        <taxon>Peronosporales</taxon>
        <taxon>Peronosporaceae</taxon>
        <taxon>Phytophthora</taxon>
    </lineage>
</organism>
<name>A0A225UXH4_9STRA</name>
<sequence>MINPRKFSVPPGWRQQIESMLNGMLHVPSKEQFVSRLQKFEQYVQQKAPAFSSISIPTGRVAVTCGQTMVAVGAFQVENNDEPCRSRMESAEADSGACPSVVNPLPCVLREFRTVMSTYALNKVRQHIN</sequence>
<keyword evidence="2" id="KW-1185">Reference proteome</keyword>
<evidence type="ECO:0000313" key="2">
    <source>
        <dbReference type="Proteomes" id="UP000198211"/>
    </source>
</evidence>
<reference evidence="2" key="1">
    <citation type="submission" date="2017-03" db="EMBL/GenBank/DDBJ databases">
        <title>Phytopthora megakarya and P. palmivora, two closely related causual agents of cacao black pod achieved similar genome size and gene model numbers by different mechanisms.</title>
        <authorList>
            <person name="Ali S."/>
            <person name="Shao J."/>
            <person name="Larry D.J."/>
            <person name="Kronmiller B."/>
            <person name="Shen D."/>
            <person name="Strem M.D."/>
            <person name="Melnick R.L."/>
            <person name="Guiltinan M.J."/>
            <person name="Tyler B.M."/>
            <person name="Meinhardt L.W."/>
            <person name="Bailey B.A."/>
        </authorList>
    </citation>
    <scope>NUCLEOTIDE SEQUENCE [LARGE SCALE GENOMIC DNA]</scope>
    <source>
        <strain evidence="2">zdho120</strain>
    </source>
</reference>
<dbReference type="Proteomes" id="UP000198211">
    <property type="component" value="Unassembled WGS sequence"/>
</dbReference>
<protein>
    <submittedName>
        <fullName evidence="1">Uncharacterized protein</fullName>
    </submittedName>
</protein>
<gene>
    <name evidence="1" type="ORF">PHMEG_00031519</name>
</gene>
<evidence type="ECO:0000313" key="1">
    <source>
        <dbReference type="EMBL" id="OWY97850.1"/>
    </source>
</evidence>